<keyword evidence="1" id="KW-0106">Calcium</keyword>
<dbReference type="GO" id="GO:0005509">
    <property type="term" value="F:calcium ion binding"/>
    <property type="evidence" value="ECO:0007669"/>
    <property type="project" value="InterPro"/>
</dbReference>
<evidence type="ECO:0000313" key="5">
    <source>
        <dbReference type="Proteomes" id="UP001295684"/>
    </source>
</evidence>
<dbReference type="InterPro" id="IPR002048">
    <property type="entry name" value="EF_hand_dom"/>
</dbReference>
<dbReference type="InterPro" id="IPR011992">
    <property type="entry name" value="EF-hand-dom_pair"/>
</dbReference>
<feature type="region of interest" description="Disordered" evidence="2">
    <location>
        <begin position="95"/>
        <end position="120"/>
    </location>
</feature>
<protein>
    <recommendedName>
        <fullName evidence="3">EF-hand domain-containing protein</fullName>
    </recommendedName>
</protein>
<gene>
    <name evidence="4" type="ORF">ECRASSUSDP1_LOCUS14047</name>
</gene>
<feature type="region of interest" description="Disordered" evidence="2">
    <location>
        <begin position="255"/>
        <end position="275"/>
    </location>
</feature>
<dbReference type="AlphaFoldDB" id="A0AAD1XHD9"/>
<feature type="compositionally biased region" description="Basic and acidic residues" evidence="2">
    <location>
        <begin position="95"/>
        <end position="107"/>
    </location>
</feature>
<dbReference type="PROSITE" id="PS00018">
    <property type="entry name" value="EF_HAND_1"/>
    <property type="match status" value="1"/>
</dbReference>
<organism evidence="4 5">
    <name type="scientific">Euplotes crassus</name>
    <dbReference type="NCBI Taxonomy" id="5936"/>
    <lineage>
        <taxon>Eukaryota</taxon>
        <taxon>Sar</taxon>
        <taxon>Alveolata</taxon>
        <taxon>Ciliophora</taxon>
        <taxon>Intramacronucleata</taxon>
        <taxon>Spirotrichea</taxon>
        <taxon>Hypotrichia</taxon>
        <taxon>Euplotida</taxon>
        <taxon>Euplotidae</taxon>
        <taxon>Moneuplotes</taxon>
    </lineage>
</organism>
<sequence length="275" mass="32534">MEKHEGEAKDENKEKLKKKLSPEEALARIQMEKIEEERLNQVFHVISSKSKKPSKKKKKKDEKDEEDDEDKMITPADLILLMNDMMKKINQRIEETKNECRPGEKQWKQGATGGGKDFDSKEDVFKKNQVQTPIKYKLSKSDAELMVWEVDDDADGKVSKEEFIKMYKRCKDDKNGLEPRKLFNLAYFLMFKPEYTGFVTEEDTLELLFVRYSRAHLDDEINAIFGDERSPIGNDDFVEREISFPEYIKKVNERAMKERKERKEAKKKRDDELMQ</sequence>
<accession>A0AAD1XHD9</accession>
<proteinExistence type="predicted"/>
<dbReference type="InterPro" id="IPR018247">
    <property type="entry name" value="EF_Hand_1_Ca_BS"/>
</dbReference>
<dbReference type="Proteomes" id="UP001295684">
    <property type="component" value="Unassembled WGS sequence"/>
</dbReference>
<feature type="region of interest" description="Disordered" evidence="2">
    <location>
        <begin position="37"/>
        <end position="75"/>
    </location>
</feature>
<evidence type="ECO:0000256" key="2">
    <source>
        <dbReference type="SAM" id="MobiDB-lite"/>
    </source>
</evidence>
<keyword evidence="5" id="KW-1185">Reference proteome</keyword>
<feature type="region of interest" description="Disordered" evidence="2">
    <location>
        <begin position="1"/>
        <end position="24"/>
    </location>
</feature>
<evidence type="ECO:0000256" key="1">
    <source>
        <dbReference type="ARBA" id="ARBA00022837"/>
    </source>
</evidence>
<dbReference type="Pfam" id="PF13833">
    <property type="entry name" value="EF-hand_8"/>
    <property type="match status" value="1"/>
</dbReference>
<comment type="caution">
    <text evidence="4">The sequence shown here is derived from an EMBL/GenBank/DDBJ whole genome shotgun (WGS) entry which is preliminary data.</text>
</comment>
<evidence type="ECO:0000259" key="3">
    <source>
        <dbReference type="PROSITE" id="PS50222"/>
    </source>
</evidence>
<evidence type="ECO:0000313" key="4">
    <source>
        <dbReference type="EMBL" id="CAI2372715.1"/>
    </source>
</evidence>
<feature type="compositionally biased region" description="Basic residues" evidence="2">
    <location>
        <begin position="49"/>
        <end position="60"/>
    </location>
</feature>
<reference evidence="4" key="1">
    <citation type="submission" date="2023-07" db="EMBL/GenBank/DDBJ databases">
        <authorList>
            <consortium name="AG Swart"/>
            <person name="Singh M."/>
            <person name="Singh A."/>
            <person name="Seah K."/>
            <person name="Emmerich C."/>
        </authorList>
    </citation>
    <scope>NUCLEOTIDE SEQUENCE</scope>
    <source>
        <strain evidence="4">DP1</strain>
    </source>
</reference>
<name>A0AAD1XHD9_EUPCR</name>
<dbReference type="SUPFAM" id="SSF47473">
    <property type="entry name" value="EF-hand"/>
    <property type="match status" value="1"/>
</dbReference>
<dbReference type="EMBL" id="CAMPGE010014015">
    <property type="protein sequence ID" value="CAI2372715.1"/>
    <property type="molecule type" value="Genomic_DNA"/>
</dbReference>
<dbReference type="Gene3D" id="1.10.238.10">
    <property type="entry name" value="EF-hand"/>
    <property type="match status" value="1"/>
</dbReference>
<dbReference type="PROSITE" id="PS50222">
    <property type="entry name" value="EF_HAND_2"/>
    <property type="match status" value="1"/>
</dbReference>
<feature type="domain" description="EF-hand" evidence="3">
    <location>
        <begin position="138"/>
        <end position="173"/>
    </location>
</feature>